<dbReference type="RefSeq" id="WP_146521993.1">
    <property type="nucleotide sequence ID" value="NZ_CP151726.1"/>
</dbReference>
<reference evidence="8 9" key="1">
    <citation type="submission" date="2019-02" db="EMBL/GenBank/DDBJ databases">
        <title>Deep-cultivation of Planctomycetes and their phenomic and genomic characterization uncovers novel biology.</title>
        <authorList>
            <person name="Wiegand S."/>
            <person name="Jogler M."/>
            <person name="Boedeker C."/>
            <person name="Pinto D."/>
            <person name="Vollmers J."/>
            <person name="Rivas-Marin E."/>
            <person name="Kohn T."/>
            <person name="Peeters S.H."/>
            <person name="Heuer A."/>
            <person name="Rast P."/>
            <person name="Oberbeckmann S."/>
            <person name="Bunk B."/>
            <person name="Jeske O."/>
            <person name="Meyerdierks A."/>
            <person name="Storesund J.E."/>
            <person name="Kallscheuer N."/>
            <person name="Luecker S."/>
            <person name="Lage O.M."/>
            <person name="Pohl T."/>
            <person name="Merkel B.J."/>
            <person name="Hornburger P."/>
            <person name="Mueller R.-W."/>
            <person name="Bruemmer F."/>
            <person name="Labrenz M."/>
            <person name="Spormann A.M."/>
            <person name="Op Den Camp H."/>
            <person name="Overmann J."/>
            <person name="Amann R."/>
            <person name="Jetten M.S.M."/>
            <person name="Mascher T."/>
            <person name="Medema M.H."/>
            <person name="Devos D.P."/>
            <person name="Kaster A.-K."/>
            <person name="Ovreas L."/>
            <person name="Rohde M."/>
            <person name="Galperin M.Y."/>
            <person name="Jogler C."/>
        </authorList>
    </citation>
    <scope>NUCLEOTIDE SEQUENCE [LARGE SCALE GENOMIC DNA]</scope>
    <source>
        <strain evidence="8 9">Pla52n</strain>
    </source>
</reference>
<feature type="transmembrane region" description="Helical" evidence="6">
    <location>
        <begin position="109"/>
        <end position="129"/>
    </location>
</feature>
<keyword evidence="2 6" id="KW-0812">Transmembrane</keyword>
<evidence type="ECO:0000256" key="2">
    <source>
        <dbReference type="ARBA" id="ARBA00022692"/>
    </source>
</evidence>
<evidence type="ECO:0000256" key="1">
    <source>
        <dbReference type="ARBA" id="ARBA00004141"/>
    </source>
</evidence>
<evidence type="ECO:0000313" key="9">
    <source>
        <dbReference type="Proteomes" id="UP000320176"/>
    </source>
</evidence>
<dbReference type="GO" id="GO:0016874">
    <property type="term" value="F:ligase activity"/>
    <property type="evidence" value="ECO:0007669"/>
    <property type="project" value="UniProtKB-KW"/>
</dbReference>
<feature type="transmembrane region" description="Helical" evidence="6">
    <location>
        <begin position="44"/>
        <end position="61"/>
    </location>
</feature>
<dbReference type="InterPro" id="IPR051533">
    <property type="entry name" value="WaaL-like"/>
</dbReference>
<evidence type="ECO:0000256" key="3">
    <source>
        <dbReference type="ARBA" id="ARBA00022989"/>
    </source>
</evidence>
<keyword evidence="9" id="KW-1185">Reference proteome</keyword>
<comment type="caution">
    <text evidence="8">The sequence shown here is derived from an EMBL/GenBank/DDBJ whole genome shotgun (WGS) entry which is preliminary data.</text>
</comment>
<feature type="region of interest" description="Disordered" evidence="5">
    <location>
        <begin position="1"/>
        <end position="25"/>
    </location>
</feature>
<feature type="domain" description="O-antigen ligase-related" evidence="7">
    <location>
        <begin position="240"/>
        <end position="382"/>
    </location>
</feature>
<feature type="compositionally biased region" description="Low complexity" evidence="5">
    <location>
        <begin position="1"/>
        <end position="22"/>
    </location>
</feature>
<dbReference type="GO" id="GO:0016020">
    <property type="term" value="C:membrane"/>
    <property type="evidence" value="ECO:0007669"/>
    <property type="project" value="UniProtKB-SubCell"/>
</dbReference>
<feature type="transmembrane region" description="Helical" evidence="6">
    <location>
        <begin position="366"/>
        <end position="388"/>
    </location>
</feature>
<keyword evidence="8" id="KW-0436">Ligase</keyword>
<dbReference type="PANTHER" id="PTHR37422">
    <property type="entry name" value="TEICHURONIC ACID BIOSYNTHESIS PROTEIN TUAE"/>
    <property type="match status" value="1"/>
</dbReference>
<protein>
    <submittedName>
        <fullName evidence="8">O-Antigen ligase</fullName>
    </submittedName>
</protein>
<dbReference type="AlphaFoldDB" id="A0A5C6AG73"/>
<comment type="subcellular location">
    <subcellularLocation>
        <location evidence="1">Membrane</location>
        <topology evidence="1">Multi-pass membrane protein</topology>
    </subcellularLocation>
</comment>
<feature type="transmembrane region" description="Helical" evidence="6">
    <location>
        <begin position="272"/>
        <end position="297"/>
    </location>
</feature>
<feature type="transmembrane region" description="Helical" evidence="6">
    <location>
        <begin position="162"/>
        <end position="184"/>
    </location>
</feature>
<evidence type="ECO:0000256" key="4">
    <source>
        <dbReference type="ARBA" id="ARBA00023136"/>
    </source>
</evidence>
<dbReference type="Pfam" id="PF04932">
    <property type="entry name" value="Wzy_C"/>
    <property type="match status" value="1"/>
</dbReference>
<keyword evidence="3 6" id="KW-1133">Transmembrane helix</keyword>
<dbReference type="Proteomes" id="UP000320176">
    <property type="component" value="Unassembled WGS sequence"/>
</dbReference>
<evidence type="ECO:0000256" key="6">
    <source>
        <dbReference type="SAM" id="Phobius"/>
    </source>
</evidence>
<feature type="transmembrane region" description="Helical" evidence="6">
    <location>
        <begin position="425"/>
        <end position="443"/>
    </location>
</feature>
<evidence type="ECO:0000259" key="7">
    <source>
        <dbReference type="Pfam" id="PF04932"/>
    </source>
</evidence>
<dbReference type="InterPro" id="IPR007016">
    <property type="entry name" value="O-antigen_ligase-rel_domated"/>
</dbReference>
<accession>A0A5C6AG73</accession>
<feature type="transmembrane region" description="Helical" evidence="6">
    <location>
        <begin position="235"/>
        <end position="252"/>
    </location>
</feature>
<sequence>MSASSSVPHVSSPAASSSSNAGADDHAPTLTSGTVLQRANSEPLTFLSAAMWLGIALTAFFGPLDLALEAAPMQVGLDSRVAFKLGTSAFCALLGFYGLCFSEHTRRTIVCLPSILIALLLVLTIPSALSGLSSSALPAAMINLCYLVFVPTCLSRLGLRRFMMAVLAGLTGLMVMAWFLYFVMPQYGAFPELLDDGLIVIRLGGVAHPNSVGRLAAMGFLIVLYLWTQNGLPTTLSVILSALMLSALIHAQSRTATVAVGAGLLVLFADRLISFAGVMVATILSLSLMLGLLAFALSGGDESRITDKLVGLVAKSGKAEELTSGTGRVEIWQKSVSLIAEKPLTGHGFGAAAILMTDFSQSTHNVLLHSMMLAGVGGGLIMLVLQGWLLSMAFMADNKFIRSMAAFLLICGLMEETLLETFPGAATMFWIACSVYLAMKYLVPTPNDITPNPIAATRSADGSVAVMSNV</sequence>
<proteinExistence type="predicted"/>
<gene>
    <name evidence="8" type="ORF">Pla52n_49190</name>
</gene>
<feature type="transmembrane region" description="Helical" evidence="6">
    <location>
        <begin position="135"/>
        <end position="155"/>
    </location>
</feature>
<dbReference type="EMBL" id="SJPN01000006">
    <property type="protein sequence ID" value="TWT98406.1"/>
    <property type="molecule type" value="Genomic_DNA"/>
</dbReference>
<dbReference type="OrthoDB" id="234872at2"/>
<name>A0A5C6AG73_9BACT</name>
<feature type="transmembrane region" description="Helical" evidence="6">
    <location>
        <begin position="81"/>
        <end position="102"/>
    </location>
</feature>
<evidence type="ECO:0000256" key="5">
    <source>
        <dbReference type="SAM" id="MobiDB-lite"/>
    </source>
</evidence>
<organism evidence="8 9">
    <name type="scientific">Stieleria varia</name>
    <dbReference type="NCBI Taxonomy" id="2528005"/>
    <lineage>
        <taxon>Bacteria</taxon>
        <taxon>Pseudomonadati</taxon>
        <taxon>Planctomycetota</taxon>
        <taxon>Planctomycetia</taxon>
        <taxon>Pirellulales</taxon>
        <taxon>Pirellulaceae</taxon>
        <taxon>Stieleria</taxon>
    </lineage>
</organism>
<evidence type="ECO:0000313" key="8">
    <source>
        <dbReference type="EMBL" id="TWT98406.1"/>
    </source>
</evidence>
<dbReference type="PANTHER" id="PTHR37422:SF13">
    <property type="entry name" value="LIPOPOLYSACCHARIDE BIOSYNTHESIS PROTEIN PA4999-RELATED"/>
    <property type="match status" value="1"/>
</dbReference>
<keyword evidence="4 6" id="KW-0472">Membrane</keyword>